<comment type="caution">
    <text evidence="2">The sequence shown here is derived from an EMBL/GenBank/DDBJ whole genome shotgun (WGS) entry which is preliminary data.</text>
</comment>
<dbReference type="Gene3D" id="3.30.70.270">
    <property type="match status" value="1"/>
</dbReference>
<feature type="non-terminal residue" evidence="2">
    <location>
        <position position="315"/>
    </location>
</feature>
<gene>
    <name evidence="2" type="ORF">MNOR_LOCUS41257</name>
</gene>
<dbReference type="SUPFAM" id="SSF56672">
    <property type="entry name" value="DNA/RNA polymerases"/>
    <property type="match status" value="1"/>
</dbReference>
<evidence type="ECO:0000259" key="1">
    <source>
        <dbReference type="PROSITE" id="PS50878"/>
    </source>
</evidence>
<dbReference type="Pfam" id="PF00078">
    <property type="entry name" value="RVT_1"/>
    <property type="match status" value="1"/>
</dbReference>
<organism evidence="2 3">
    <name type="scientific">Meganyctiphanes norvegica</name>
    <name type="common">Northern krill</name>
    <name type="synonym">Thysanopoda norvegica</name>
    <dbReference type="NCBI Taxonomy" id="48144"/>
    <lineage>
        <taxon>Eukaryota</taxon>
        <taxon>Metazoa</taxon>
        <taxon>Ecdysozoa</taxon>
        <taxon>Arthropoda</taxon>
        <taxon>Crustacea</taxon>
        <taxon>Multicrustacea</taxon>
        <taxon>Malacostraca</taxon>
        <taxon>Eumalacostraca</taxon>
        <taxon>Eucarida</taxon>
        <taxon>Euphausiacea</taxon>
        <taxon>Euphausiidae</taxon>
        <taxon>Meganyctiphanes</taxon>
    </lineage>
</organism>
<name>A0AAV2SV22_MEGNR</name>
<feature type="non-terminal residue" evidence="2">
    <location>
        <position position="1"/>
    </location>
</feature>
<evidence type="ECO:0000313" key="3">
    <source>
        <dbReference type="Proteomes" id="UP001497623"/>
    </source>
</evidence>
<dbReference type="Proteomes" id="UP001497623">
    <property type="component" value="Unassembled WGS sequence"/>
</dbReference>
<reference evidence="2 3" key="1">
    <citation type="submission" date="2024-05" db="EMBL/GenBank/DDBJ databases">
        <authorList>
            <person name="Wallberg A."/>
        </authorList>
    </citation>
    <scope>NUCLEOTIDE SEQUENCE [LARGE SCALE GENOMIC DNA]</scope>
</reference>
<dbReference type="EMBL" id="CAXKWB010146110">
    <property type="protein sequence ID" value="CAL4246672.1"/>
    <property type="molecule type" value="Genomic_DNA"/>
</dbReference>
<keyword evidence="3" id="KW-1185">Reference proteome</keyword>
<evidence type="ECO:0000313" key="2">
    <source>
        <dbReference type="EMBL" id="CAL4246672.1"/>
    </source>
</evidence>
<feature type="domain" description="Reverse transcriptase" evidence="1">
    <location>
        <begin position="70"/>
        <end position="315"/>
    </location>
</feature>
<dbReference type="GO" id="GO:0071897">
    <property type="term" value="P:DNA biosynthetic process"/>
    <property type="evidence" value="ECO:0007669"/>
    <property type="project" value="UniProtKB-ARBA"/>
</dbReference>
<dbReference type="PROSITE" id="PS50878">
    <property type="entry name" value="RT_POL"/>
    <property type="match status" value="1"/>
</dbReference>
<accession>A0AAV2SV22</accession>
<proteinExistence type="predicted"/>
<dbReference type="AlphaFoldDB" id="A0AAV2SV22"/>
<sequence length="315" mass="36221">LLNMNQTNYSEIQLDNCPYIPVLDDPFTLPELDTAIKDLKTEKRLYRCLPRPICEPTLNMVNILSDTFNVIFQNLSYPAQWTYSKLITLFKSGNRMDCGNYRGISIMDTLAKVYDKLLLNRLTLWSYIDKCQAGAQKGRGCIEQMLTLRLLMDLAKFKKRKLYILFIDFSKAYDKVPRNKLIEYMKSLGCGRVLLYAIQNMYKCTYNVLNSIKISTSSGVRQGAPTSCLLFIMYVDKMVKMIKEAVPLDGFLGSLHILMLMDDTVVMATNRDACLEKLDAVLRYCNEYGMEINAKKTKFFVINSEATDKMSLQTQ</sequence>
<dbReference type="CDD" id="cd01650">
    <property type="entry name" value="RT_nLTR_like"/>
    <property type="match status" value="1"/>
</dbReference>
<dbReference type="InterPro" id="IPR043128">
    <property type="entry name" value="Rev_trsase/Diguanyl_cyclase"/>
</dbReference>
<dbReference type="PANTHER" id="PTHR19446">
    <property type="entry name" value="REVERSE TRANSCRIPTASES"/>
    <property type="match status" value="1"/>
</dbReference>
<dbReference type="InterPro" id="IPR043502">
    <property type="entry name" value="DNA/RNA_pol_sf"/>
</dbReference>
<protein>
    <recommendedName>
        <fullName evidence="1">Reverse transcriptase domain-containing protein</fullName>
    </recommendedName>
</protein>
<dbReference type="InterPro" id="IPR000477">
    <property type="entry name" value="RT_dom"/>
</dbReference>